<evidence type="ECO:0000313" key="1">
    <source>
        <dbReference type="EMBL" id="TID00141.1"/>
    </source>
</evidence>
<accession>A0A4T0W4C6</accession>
<reference evidence="1 2" key="1">
    <citation type="journal article" date="2019" name="Genome Biol. Evol.">
        <title>Genomic Plasticity Mediated by Transposable Elements in the Plant Pathogenic Fungus Colletotrichum higginsianum.</title>
        <authorList>
            <person name="Tsushima A."/>
            <person name="Gan P."/>
            <person name="Kumakura N."/>
            <person name="Narusaka M."/>
            <person name="Takano Y."/>
            <person name="Narusaka Y."/>
            <person name="Shirasu K."/>
        </authorList>
    </citation>
    <scope>NUCLEOTIDE SEQUENCE [LARGE SCALE GENOMIC DNA]</scope>
    <source>
        <strain evidence="1 2">MAFF305635-RFP</strain>
    </source>
</reference>
<comment type="caution">
    <text evidence="1">The sequence shown here is derived from an EMBL/GenBank/DDBJ whole genome shotgun (WGS) entry which is preliminary data.</text>
</comment>
<name>A0A4T0W4C6_9PEZI</name>
<organism evidence="1 2">
    <name type="scientific">Colletotrichum higginsianum</name>
    <dbReference type="NCBI Taxonomy" id="80884"/>
    <lineage>
        <taxon>Eukaryota</taxon>
        <taxon>Fungi</taxon>
        <taxon>Dikarya</taxon>
        <taxon>Ascomycota</taxon>
        <taxon>Pezizomycotina</taxon>
        <taxon>Sordariomycetes</taxon>
        <taxon>Hypocreomycetidae</taxon>
        <taxon>Glomerellales</taxon>
        <taxon>Glomerellaceae</taxon>
        <taxon>Colletotrichum</taxon>
        <taxon>Colletotrichum destructivum species complex</taxon>
    </lineage>
</organism>
<evidence type="ECO:0000313" key="2">
    <source>
        <dbReference type="Proteomes" id="UP000305883"/>
    </source>
</evidence>
<dbReference type="Proteomes" id="UP000305883">
    <property type="component" value="Unassembled WGS sequence"/>
</dbReference>
<sequence>MSDVPEAAAENAVPCSWDEEIKQICAAIEKNRGFSYFKVTGPPFSGKTTTVAARAAKATMDLKKDALFAVPTMMEAEFISFSSRAQNLDLVTFTWSDFLWGKDSQALVEKLRKGATLIVKLDGQRTLASDLAQAAIYQLIKQERQTPDWAFTLIVLASFDIPWYHALGNLDLPCTVLGHDLEDPRLVEQELGSHCYQLDPHIDWDAYVVQLIMDADRQQSPSTIICFVPLKSLSDSVQLAFNQGWEVCNTRTLHYQAEFLEWYKHGTSPQTSCALVVLDQMPDITACSVDLPNVRDIVLARSTRKLIFDPIMGQVMEDAVLYSRKEMHQQIGYFRKAQNHEDVALHCNFNLDKALCTGPWNPNPTTEQKSAFEWFYACISRWPDTPVREWPVSFPYDRTLADSVASQLLWLEVIEPGDKTASFRIKTGWPKLVINFLPGGEIAPEGVFFNAALLFADVCSAFREKRLGEDETRILIRLAAILSYGMNWPMDAHQNLIVFLGGDLLFTQQNRHFFSRLFRGISKNMHDHGAIWMLLGLWEIYRKTTTNFNSLEFAYGSRMDFKHCLFPDLFEIRPSVAGKIWNLVRAVEESLGLEVFSPTQDIPLLDPEQLQRVEVCLARGWLTNLLTLQKDPQDGEWRSVCILNKYFVCLDAAGPGPDLDTLKQGPKNQRERNFFLIYRHLSWVESYKNVVAEYPTRISRKAIAEAVGHRSLSDLRL</sequence>
<gene>
    <name evidence="1" type="ORF">CH35J_005795</name>
</gene>
<dbReference type="AlphaFoldDB" id="A0A4T0W4C6"/>
<protein>
    <submittedName>
        <fullName evidence="1">Uncharacterized protein</fullName>
    </submittedName>
</protein>
<dbReference type="EMBL" id="MWPZ01000004">
    <property type="protein sequence ID" value="TID00141.1"/>
    <property type="molecule type" value="Genomic_DNA"/>
</dbReference>
<dbReference type="OrthoDB" id="4807510at2759"/>
<proteinExistence type="predicted"/>